<dbReference type="KEGG" id="mspg:F6B93_17110"/>
<name>A0A975JZH2_9MYCO</name>
<keyword evidence="3" id="KW-1185">Reference proteome</keyword>
<feature type="domain" description="PE" evidence="1">
    <location>
        <begin position="4"/>
        <end position="92"/>
    </location>
</feature>
<gene>
    <name evidence="2" type="ORF">F6B93_17110</name>
</gene>
<sequence>MSFLQAVPEALTAAASDVAGIGANLNAANAAAAPTTAPLAAAADEVSTQVAALFSAHARGYQQLSAQMAGFHDQFVLALKGGASSYAAAEANAAETLMNAVNAPAEKLLGHPLIGSGVGALVPNAIANVNNAFLGGTATAESAAASAGALALQPAGGASGLAATTALLQPMANALAASGSIGMAIENLYLAVQPWVEYGFLLASYAVGWLPFGFLLGPQIIFLYDLFQPMVQSALFNTIDWLEGTITFAQGLENFWAATTASINQFINTQINWILSFLPPFPPIQNVP</sequence>
<evidence type="ECO:0000313" key="2">
    <source>
        <dbReference type="EMBL" id="QUR68571.1"/>
    </source>
</evidence>
<accession>A0A975JZH2</accession>
<dbReference type="Proteomes" id="UP000682202">
    <property type="component" value="Chromosome"/>
</dbReference>
<dbReference type="RefSeq" id="WP_211696145.1">
    <property type="nucleotide sequence ID" value="NZ_CP046600.1"/>
</dbReference>
<evidence type="ECO:0000259" key="1">
    <source>
        <dbReference type="Pfam" id="PF00934"/>
    </source>
</evidence>
<dbReference type="Gene3D" id="1.10.287.850">
    <property type="entry name" value="HP0062-like domain"/>
    <property type="match status" value="1"/>
</dbReference>
<proteinExistence type="predicted"/>
<dbReference type="AlphaFoldDB" id="A0A975JZH2"/>
<organism evidence="2 3">
    <name type="scientific">Mycobacterium spongiae</name>
    <dbReference type="NCBI Taxonomy" id="886343"/>
    <lineage>
        <taxon>Bacteria</taxon>
        <taxon>Bacillati</taxon>
        <taxon>Actinomycetota</taxon>
        <taxon>Actinomycetes</taxon>
        <taxon>Mycobacteriales</taxon>
        <taxon>Mycobacteriaceae</taxon>
        <taxon>Mycobacterium</taxon>
    </lineage>
</organism>
<evidence type="ECO:0000313" key="3">
    <source>
        <dbReference type="Proteomes" id="UP000682202"/>
    </source>
</evidence>
<dbReference type="InterPro" id="IPR038332">
    <property type="entry name" value="PPE_sf"/>
</dbReference>
<dbReference type="SUPFAM" id="SSF140459">
    <property type="entry name" value="PE/PPE dimer-like"/>
    <property type="match status" value="1"/>
</dbReference>
<dbReference type="Pfam" id="PF00934">
    <property type="entry name" value="PE"/>
    <property type="match status" value="1"/>
</dbReference>
<protein>
    <submittedName>
        <fullName evidence="2">PE domain-containing protein</fullName>
    </submittedName>
</protein>
<dbReference type="EMBL" id="CP046600">
    <property type="protein sequence ID" value="QUR68571.1"/>
    <property type="molecule type" value="Genomic_DNA"/>
</dbReference>
<dbReference type="InterPro" id="IPR000084">
    <property type="entry name" value="PE-PGRS_N"/>
</dbReference>
<reference evidence="2" key="1">
    <citation type="submission" date="2019-12" db="EMBL/GenBank/DDBJ databases">
        <title>Mycobacterium spongiae sp. nov.</title>
        <authorList>
            <person name="Stinear T."/>
        </authorList>
    </citation>
    <scope>NUCLEOTIDE SEQUENCE</scope>
    <source>
        <strain evidence="2">FSD4b-SM</strain>
    </source>
</reference>